<dbReference type="PROSITE" id="PS50041">
    <property type="entry name" value="C_TYPE_LECTIN_2"/>
    <property type="match status" value="1"/>
</dbReference>
<proteinExistence type="predicted"/>
<gene>
    <name evidence="3" type="ORF">EVEC_LOCUS8306</name>
</gene>
<dbReference type="SUPFAM" id="SSF56436">
    <property type="entry name" value="C-type lectin-like"/>
    <property type="match status" value="1"/>
</dbReference>
<dbReference type="EMBL" id="UXUI01009362">
    <property type="protein sequence ID" value="VDD93555.1"/>
    <property type="molecule type" value="Genomic_DNA"/>
</dbReference>
<organism evidence="5">
    <name type="scientific">Enterobius vermicularis</name>
    <name type="common">Human pinworm</name>
    <dbReference type="NCBI Taxonomy" id="51028"/>
    <lineage>
        <taxon>Eukaryota</taxon>
        <taxon>Metazoa</taxon>
        <taxon>Ecdysozoa</taxon>
        <taxon>Nematoda</taxon>
        <taxon>Chromadorea</taxon>
        <taxon>Rhabditida</taxon>
        <taxon>Spirurina</taxon>
        <taxon>Oxyuridomorpha</taxon>
        <taxon>Oxyuroidea</taxon>
        <taxon>Oxyuridae</taxon>
        <taxon>Enterobius</taxon>
    </lineage>
</organism>
<dbReference type="AlphaFoldDB" id="A0A158QBA4"/>
<evidence type="ECO:0000256" key="1">
    <source>
        <dbReference type="ARBA" id="ARBA00023157"/>
    </source>
</evidence>
<dbReference type="InterPro" id="IPR016186">
    <property type="entry name" value="C-type_lectin-like/link_sf"/>
</dbReference>
<reference evidence="3 4" key="2">
    <citation type="submission" date="2018-10" db="EMBL/GenBank/DDBJ databases">
        <authorList>
            <consortium name="Pathogen Informatics"/>
        </authorList>
    </citation>
    <scope>NUCLEOTIDE SEQUENCE [LARGE SCALE GENOMIC DNA]</scope>
</reference>
<dbReference type="InterPro" id="IPR000859">
    <property type="entry name" value="CUB_dom"/>
</dbReference>
<evidence type="ECO:0000313" key="4">
    <source>
        <dbReference type="Proteomes" id="UP000274131"/>
    </source>
</evidence>
<evidence type="ECO:0000259" key="2">
    <source>
        <dbReference type="PROSITE" id="PS50041"/>
    </source>
</evidence>
<protein>
    <submittedName>
        <fullName evidence="5">C-type lectin domain-containing protein</fullName>
    </submittedName>
</protein>
<evidence type="ECO:0000313" key="5">
    <source>
        <dbReference type="WBParaSite" id="EVEC_0000885401-mRNA-1"/>
    </source>
</evidence>
<sequence length="166" mass="18917">MILLQLSYGDNSDWSCDHDFTQIGSWCYKLVDTSATFDTAVNLCKTQYGANLASIHDDKENVGLRHLGDSFLIGLRYYEVASDLKWADESEIYSPGWPREYHLSNKTCKYNLAAKPNSTIDATIQLFSFGTTDECRDTLQVYEGWNLISIPDAQLVYLTLLFNFKL</sequence>
<dbReference type="PANTHER" id="PTHR22991">
    <property type="entry name" value="PROTEIN CBG13490"/>
    <property type="match status" value="1"/>
</dbReference>
<accession>A0A158QBA4</accession>
<dbReference type="OrthoDB" id="5877620at2759"/>
<dbReference type="CDD" id="cd00037">
    <property type="entry name" value="CLECT"/>
    <property type="match status" value="1"/>
</dbReference>
<evidence type="ECO:0000313" key="3">
    <source>
        <dbReference type="EMBL" id="VDD93555.1"/>
    </source>
</evidence>
<dbReference type="InterPro" id="IPR050976">
    <property type="entry name" value="Snaclec"/>
</dbReference>
<dbReference type="PANTHER" id="PTHR22991:SF40">
    <property type="entry name" value="PROTEIN CBG13490"/>
    <property type="match status" value="1"/>
</dbReference>
<dbReference type="SMART" id="SM00034">
    <property type="entry name" value="CLECT"/>
    <property type="match status" value="1"/>
</dbReference>
<dbReference type="Proteomes" id="UP000274131">
    <property type="component" value="Unassembled WGS sequence"/>
</dbReference>
<reference evidence="5" key="1">
    <citation type="submission" date="2016-04" db="UniProtKB">
        <authorList>
            <consortium name="WormBaseParasite"/>
        </authorList>
    </citation>
    <scope>IDENTIFICATION</scope>
</reference>
<dbReference type="InterPro" id="IPR001304">
    <property type="entry name" value="C-type_lectin-like"/>
</dbReference>
<keyword evidence="4" id="KW-1185">Reference proteome</keyword>
<dbReference type="Gene3D" id="3.10.100.10">
    <property type="entry name" value="Mannose-Binding Protein A, subunit A"/>
    <property type="match status" value="1"/>
</dbReference>
<dbReference type="SUPFAM" id="SSF49854">
    <property type="entry name" value="Spermadhesin, CUB domain"/>
    <property type="match status" value="1"/>
</dbReference>
<name>A0A158QBA4_ENTVE</name>
<dbReference type="Pfam" id="PF00431">
    <property type="entry name" value="CUB"/>
    <property type="match status" value="1"/>
</dbReference>
<dbReference type="InterPro" id="IPR016187">
    <property type="entry name" value="CTDL_fold"/>
</dbReference>
<dbReference type="WBParaSite" id="EVEC_0000885401-mRNA-1">
    <property type="protein sequence ID" value="EVEC_0000885401-mRNA-1"/>
    <property type="gene ID" value="EVEC_0000885401"/>
</dbReference>
<keyword evidence="1" id="KW-1015">Disulfide bond</keyword>
<feature type="domain" description="C-type lectin" evidence="2">
    <location>
        <begin position="23"/>
        <end position="108"/>
    </location>
</feature>
<dbReference type="InterPro" id="IPR035914">
    <property type="entry name" value="Sperma_CUB_dom_sf"/>
</dbReference>